<proteinExistence type="predicted"/>
<protein>
    <submittedName>
        <fullName evidence="2">Uncharacterized protein</fullName>
    </submittedName>
</protein>
<feature type="transmembrane region" description="Helical" evidence="1">
    <location>
        <begin position="116"/>
        <end position="135"/>
    </location>
</feature>
<keyword evidence="1" id="KW-1133">Transmembrane helix</keyword>
<accession>X1FJQ8</accession>
<dbReference type="EMBL" id="BARU01000465">
    <property type="protein sequence ID" value="GAH20993.1"/>
    <property type="molecule type" value="Genomic_DNA"/>
</dbReference>
<feature type="transmembrane region" description="Helical" evidence="1">
    <location>
        <begin position="45"/>
        <end position="70"/>
    </location>
</feature>
<comment type="caution">
    <text evidence="2">The sequence shown here is derived from an EMBL/GenBank/DDBJ whole genome shotgun (WGS) entry which is preliminary data.</text>
</comment>
<feature type="transmembrane region" description="Helical" evidence="1">
    <location>
        <begin position="82"/>
        <end position="104"/>
    </location>
</feature>
<name>X1FJQ8_9ZZZZ</name>
<sequence>MSKDFKPKLKKPKFKEDLEIAITILIMISVFYALTYLGVDKILTTAIVALLGIFMEIARQVFSQVIFIIQSIPYIGPIIAKVIVWPFFIAINAIAYLVTLTFIRIRGVKEVANAKLLTTVFLIGILLGFILGRVVKII</sequence>
<dbReference type="AlphaFoldDB" id="X1FJQ8"/>
<evidence type="ECO:0000313" key="2">
    <source>
        <dbReference type="EMBL" id="GAH20993.1"/>
    </source>
</evidence>
<keyword evidence="1" id="KW-0472">Membrane</keyword>
<organism evidence="2">
    <name type="scientific">marine sediment metagenome</name>
    <dbReference type="NCBI Taxonomy" id="412755"/>
    <lineage>
        <taxon>unclassified sequences</taxon>
        <taxon>metagenomes</taxon>
        <taxon>ecological metagenomes</taxon>
    </lineage>
</organism>
<feature type="transmembrane region" description="Helical" evidence="1">
    <location>
        <begin position="20"/>
        <end position="39"/>
    </location>
</feature>
<evidence type="ECO:0000256" key="1">
    <source>
        <dbReference type="SAM" id="Phobius"/>
    </source>
</evidence>
<reference evidence="2" key="1">
    <citation type="journal article" date="2014" name="Front. Microbiol.">
        <title>High frequency of phylogenetically diverse reductive dehalogenase-homologous genes in deep subseafloor sedimentary metagenomes.</title>
        <authorList>
            <person name="Kawai M."/>
            <person name="Futagami T."/>
            <person name="Toyoda A."/>
            <person name="Takaki Y."/>
            <person name="Nishi S."/>
            <person name="Hori S."/>
            <person name="Arai W."/>
            <person name="Tsubouchi T."/>
            <person name="Morono Y."/>
            <person name="Uchiyama I."/>
            <person name="Ito T."/>
            <person name="Fujiyama A."/>
            <person name="Inagaki F."/>
            <person name="Takami H."/>
        </authorList>
    </citation>
    <scope>NUCLEOTIDE SEQUENCE</scope>
    <source>
        <strain evidence="2">Expedition CK06-06</strain>
    </source>
</reference>
<keyword evidence="1" id="KW-0812">Transmembrane</keyword>
<gene>
    <name evidence="2" type="ORF">S03H2_01562</name>
</gene>